<dbReference type="Gene3D" id="3.10.28.10">
    <property type="entry name" value="Homing endonucleases"/>
    <property type="match status" value="1"/>
</dbReference>
<name>A0A0F9JFL1_9ZZZZ</name>
<organism evidence="2">
    <name type="scientific">marine sediment metagenome</name>
    <dbReference type="NCBI Taxonomy" id="412755"/>
    <lineage>
        <taxon>unclassified sequences</taxon>
        <taxon>metagenomes</taxon>
        <taxon>ecological metagenomes</taxon>
    </lineage>
</organism>
<evidence type="ECO:0000313" key="2">
    <source>
        <dbReference type="EMBL" id="KKL97747.1"/>
    </source>
</evidence>
<dbReference type="InterPro" id="IPR004860">
    <property type="entry name" value="LAGLIDADG_dom"/>
</dbReference>
<dbReference type="EMBL" id="LAZR01018092">
    <property type="protein sequence ID" value="KKL97747.1"/>
    <property type="molecule type" value="Genomic_DNA"/>
</dbReference>
<evidence type="ECO:0000259" key="1">
    <source>
        <dbReference type="Pfam" id="PF00961"/>
    </source>
</evidence>
<accession>A0A0F9JFL1</accession>
<dbReference type="AlphaFoldDB" id="A0A0F9JFL1"/>
<comment type="caution">
    <text evidence="2">The sequence shown here is derived from an EMBL/GenBank/DDBJ whole genome shotgun (WGS) entry which is preliminary data.</text>
</comment>
<feature type="domain" description="Homing endonuclease LAGLIDADG" evidence="1">
    <location>
        <begin position="19"/>
        <end position="66"/>
    </location>
</feature>
<reference evidence="2" key="1">
    <citation type="journal article" date="2015" name="Nature">
        <title>Complex archaea that bridge the gap between prokaryotes and eukaryotes.</title>
        <authorList>
            <person name="Spang A."/>
            <person name="Saw J.H."/>
            <person name="Jorgensen S.L."/>
            <person name="Zaremba-Niedzwiedzka K."/>
            <person name="Martijn J."/>
            <person name="Lind A.E."/>
            <person name="van Eijk R."/>
            <person name="Schleper C."/>
            <person name="Guy L."/>
            <person name="Ettema T.J."/>
        </authorList>
    </citation>
    <scope>NUCLEOTIDE SEQUENCE</scope>
</reference>
<dbReference type="InterPro" id="IPR027434">
    <property type="entry name" value="Homing_endonucl"/>
</dbReference>
<dbReference type="Pfam" id="PF00961">
    <property type="entry name" value="LAGLIDADG_1"/>
    <property type="match status" value="1"/>
</dbReference>
<protein>
    <recommendedName>
        <fullName evidence="1">Homing endonuclease LAGLIDADG domain-containing protein</fullName>
    </recommendedName>
</protein>
<proteinExistence type="predicted"/>
<gene>
    <name evidence="2" type="ORF">LCGC14_1831300</name>
</gene>
<dbReference type="SUPFAM" id="SSF55608">
    <property type="entry name" value="Homing endonucleases"/>
    <property type="match status" value="1"/>
</dbReference>
<sequence length="146" mass="16742">MIEKRDLAEFTDVDLAWAAGFIDGEGCIALYPCANNDRHFFLRLSVSNTDLRCLERLQRMFGGSINPANHIDRPGVRPCWAWYCQSKKCVAALEAIKPFLFSKLEQAEVALLSRKYMRKKGQHRLDTADLLVQQELSTKLRLLKRA</sequence>
<dbReference type="GO" id="GO:0004519">
    <property type="term" value="F:endonuclease activity"/>
    <property type="evidence" value="ECO:0007669"/>
    <property type="project" value="InterPro"/>
</dbReference>